<dbReference type="SUPFAM" id="SSF47384">
    <property type="entry name" value="Homodimeric domain of signal transducing histidine kinase"/>
    <property type="match status" value="1"/>
</dbReference>
<dbReference type="InterPro" id="IPR035965">
    <property type="entry name" value="PAS-like_dom_sf"/>
</dbReference>
<dbReference type="InterPro" id="IPR003661">
    <property type="entry name" value="HisK_dim/P_dom"/>
</dbReference>
<keyword evidence="9" id="KW-0067">ATP-binding</keyword>
<keyword evidence="5" id="KW-0597">Phosphoprotein</keyword>
<evidence type="ECO:0000256" key="7">
    <source>
        <dbReference type="ARBA" id="ARBA00022741"/>
    </source>
</evidence>
<dbReference type="PRINTS" id="PR00344">
    <property type="entry name" value="BCTRLSENSOR"/>
</dbReference>
<dbReference type="FunFam" id="3.30.565.10:FF:000006">
    <property type="entry name" value="Sensor histidine kinase WalK"/>
    <property type="match status" value="1"/>
</dbReference>
<feature type="domain" description="PAS" evidence="14">
    <location>
        <begin position="170"/>
        <end position="215"/>
    </location>
</feature>
<evidence type="ECO:0000313" key="17">
    <source>
        <dbReference type="Proteomes" id="UP000317944"/>
    </source>
</evidence>
<evidence type="ECO:0000256" key="2">
    <source>
        <dbReference type="ARBA" id="ARBA00004651"/>
    </source>
</evidence>
<evidence type="ECO:0000256" key="3">
    <source>
        <dbReference type="ARBA" id="ARBA00012438"/>
    </source>
</evidence>
<dbReference type="PROSITE" id="PS50112">
    <property type="entry name" value="PAS"/>
    <property type="match status" value="1"/>
</dbReference>
<dbReference type="NCBIfam" id="TIGR00229">
    <property type="entry name" value="sensory_box"/>
    <property type="match status" value="1"/>
</dbReference>
<feature type="transmembrane region" description="Helical" evidence="12">
    <location>
        <begin position="12"/>
        <end position="35"/>
    </location>
</feature>
<dbReference type="SMART" id="SM00387">
    <property type="entry name" value="HATPase_c"/>
    <property type="match status" value="1"/>
</dbReference>
<dbReference type="AlphaFoldDB" id="A0A544UJV0"/>
<dbReference type="Gene3D" id="3.30.450.20">
    <property type="entry name" value="PAS domain"/>
    <property type="match status" value="1"/>
</dbReference>
<keyword evidence="12" id="KW-0812">Transmembrane</keyword>
<reference evidence="16 17" key="1">
    <citation type="submission" date="2018-03" db="EMBL/GenBank/DDBJ databases">
        <title>Aerobic endospore-forming bacteria genome sequencing and assembly.</title>
        <authorList>
            <person name="Cavalcante D.A."/>
            <person name="Driks A."/>
            <person name="Putonti C."/>
            <person name="De-Souza M.T."/>
        </authorList>
    </citation>
    <scope>NUCLEOTIDE SEQUENCE [LARGE SCALE GENOMIC DNA]</scope>
    <source>
        <strain evidence="16 17">SDF0037</strain>
    </source>
</reference>
<evidence type="ECO:0000256" key="6">
    <source>
        <dbReference type="ARBA" id="ARBA00022679"/>
    </source>
</evidence>
<feature type="domain" description="Histidine kinase" evidence="13">
    <location>
        <begin position="295"/>
        <end position="511"/>
    </location>
</feature>
<evidence type="ECO:0000256" key="11">
    <source>
        <dbReference type="ARBA" id="ARBA00023136"/>
    </source>
</evidence>
<comment type="catalytic activity">
    <reaction evidence="1">
        <text>ATP + protein L-histidine = ADP + protein N-phospho-L-histidine.</text>
        <dbReference type="EC" id="2.7.13.3"/>
    </reaction>
</comment>
<dbReference type="Gene3D" id="3.30.565.10">
    <property type="entry name" value="Histidine kinase-like ATPase, C-terminal domain"/>
    <property type="match status" value="1"/>
</dbReference>
<dbReference type="InterPro" id="IPR036890">
    <property type="entry name" value="HATPase_C_sf"/>
</dbReference>
<proteinExistence type="predicted"/>
<dbReference type="GO" id="GO:0005886">
    <property type="term" value="C:plasma membrane"/>
    <property type="evidence" value="ECO:0007669"/>
    <property type="project" value="UniProtKB-SubCell"/>
</dbReference>
<gene>
    <name evidence="16" type="ORF">C7Y47_10835</name>
</gene>
<keyword evidence="7" id="KW-0547">Nucleotide-binding</keyword>
<keyword evidence="6" id="KW-0808">Transferase</keyword>
<dbReference type="Proteomes" id="UP000317944">
    <property type="component" value="Unassembled WGS sequence"/>
</dbReference>
<dbReference type="PANTHER" id="PTHR45453">
    <property type="entry name" value="PHOSPHATE REGULON SENSOR PROTEIN PHOR"/>
    <property type="match status" value="1"/>
</dbReference>
<organism evidence="16 17">
    <name type="scientific">Lysinibacillus sphaericus</name>
    <name type="common">Bacillus sphaericus</name>
    <dbReference type="NCBI Taxonomy" id="1421"/>
    <lineage>
        <taxon>Bacteria</taxon>
        <taxon>Bacillati</taxon>
        <taxon>Bacillota</taxon>
        <taxon>Bacilli</taxon>
        <taxon>Bacillales</taxon>
        <taxon>Bacillaceae</taxon>
        <taxon>Lysinibacillus</taxon>
    </lineage>
</organism>
<sequence>MKSMSNRLFLTFMLLLGSILAVLMIVIGQLFPVYIEQYNEQASLQVQESINQVLDERKIELTKEDREALYTAQNIEATDSIISNVHARLYVVLAILFLIALILMAIVSRYMIRNFTAPIDNVTDTALELAKGNYRARAHENEHERMMPLSHSINILARNLQDITAIREVEEERLKTLIENMGSSLMMIGREGNISIVNRVFLERFGMQINDVQGKVFRTIGLPKTLEQFIDHVFLTEMPYRQQIKMEVQQELYNKEVYGAPVIGDHGRWLGVVIVMHDITELVRLEQIRKDFVANVSHELRTPITSIKGFSETLLDGAYKDEKMLLSFLEIIYKESNRLQMLIQDLLELSKIEQHGFTVNIMPMGLQDVLIRGAELTGPRLDEKNMSFRVDIERDVQVMGDANRIIQIVTNLITNAITYSPENTIVTIRLKENETYGILEIEDQGIGIEKHEIARVFERFYRVDRARSRNSGGTGLGLAIVKHLVEAHHGRIQVESEVGIGTKMIVMIPKN</sequence>
<protein>
    <recommendedName>
        <fullName evidence="3">histidine kinase</fullName>
        <ecNumber evidence="3">2.7.13.3</ecNumber>
    </recommendedName>
</protein>
<dbReference type="InterPro" id="IPR005467">
    <property type="entry name" value="His_kinase_dom"/>
</dbReference>
<dbReference type="PROSITE" id="PS50109">
    <property type="entry name" value="HIS_KIN"/>
    <property type="match status" value="1"/>
</dbReference>
<dbReference type="GO" id="GO:0004721">
    <property type="term" value="F:phosphoprotein phosphatase activity"/>
    <property type="evidence" value="ECO:0007669"/>
    <property type="project" value="TreeGrafter"/>
</dbReference>
<feature type="transmembrane region" description="Helical" evidence="12">
    <location>
        <begin position="89"/>
        <end position="107"/>
    </location>
</feature>
<feature type="domain" description="HAMP" evidence="15">
    <location>
        <begin position="113"/>
        <end position="165"/>
    </location>
</feature>
<dbReference type="InterPro" id="IPR003594">
    <property type="entry name" value="HATPase_dom"/>
</dbReference>
<evidence type="ECO:0000256" key="1">
    <source>
        <dbReference type="ARBA" id="ARBA00000085"/>
    </source>
</evidence>
<dbReference type="GO" id="GO:0005524">
    <property type="term" value="F:ATP binding"/>
    <property type="evidence" value="ECO:0007669"/>
    <property type="project" value="UniProtKB-KW"/>
</dbReference>
<keyword evidence="8 16" id="KW-0418">Kinase</keyword>
<keyword evidence="4" id="KW-1003">Cell membrane</keyword>
<dbReference type="RefSeq" id="WP_142508804.1">
    <property type="nucleotide sequence ID" value="NZ_SADV01000007.1"/>
</dbReference>
<evidence type="ECO:0000313" key="16">
    <source>
        <dbReference type="EMBL" id="TQR33534.1"/>
    </source>
</evidence>
<name>A0A544UJV0_LYSSH</name>
<dbReference type="Pfam" id="PF00512">
    <property type="entry name" value="HisKA"/>
    <property type="match status" value="1"/>
</dbReference>
<evidence type="ECO:0000256" key="10">
    <source>
        <dbReference type="ARBA" id="ARBA00023012"/>
    </source>
</evidence>
<accession>A0A544UJV0</accession>
<dbReference type="Pfam" id="PF02518">
    <property type="entry name" value="HATPase_c"/>
    <property type="match status" value="1"/>
</dbReference>
<evidence type="ECO:0000259" key="15">
    <source>
        <dbReference type="PROSITE" id="PS50885"/>
    </source>
</evidence>
<evidence type="ECO:0000256" key="12">
    <source>
        <dbReference type="SAM" id="Phobius"/>
    </source>
</evidence>
<dbReference type="InterPro" id="IPR004358">
    <property type="entry name" value="Sig_transdc_His_kin-like_C"/>
</dbReference>
<dbReference type="SUPFAM" id="SSF55785">
    <property type="entry name" value="PYP-like sensor domain (PAS domain)"/>
    <property type="match status" value="1"/>
</dbReference>
<evidence type="ECO:0000256" key="8">
    <source>
        <dbReference type="ARBA" id="ARBA00022777"/>
    </source>
</evidence>
<dbReference type="Gene3D" id="1.10.287.130">
    <property type="match status" value="1"/>
</dbReference>
<dbReference type="CDD" id="cd00082">
    <property type="entry name" value="HisKA"/>
    <property type="match status" value="1"/>
</dbReference>
<dbReference type="EMBL" id="SADV01000007">
    <property type="protein sequence ID" value="TQR33534.1"/>
    <property type="molecule type" value="Genomic_DNA"/>
</dbReference>
<dbReference type="PROSITE" id="PS50885">
    <property type="entry name" value="HAMP"/>
    <property type="match status" value="1"/>
</dbReference>
<dbReference type="GO" id="GO:0000155">
    <property type="term" value="F:phosphorelay sensor kinase activity"/>
    <property type="evidence" value="ECO:0007669"/>
    <property type="project" value="InterPro"/>
</dbReference>
<dbReference type="FunFam" id="1.10.287.130:FF:000008">
    <property type="entry name" value="Two-component sensor histidine kinase"/>
    <property type="match status" value="1"/>
</dbReference>
<evidence type="ECO:0000259" key="13">
    <source>
        <dbReference type="PROSITE" id="PS50109"/>
    </source>
</evidence>
<dbReference type="Gene3D" id="6.10.340.10">
    <property type="match status" value="1"/>
</dbReference>
<dbReference type="InterPro" id="IPR003660">
    <property type="entry name" value="HAMP_dom"/>
</dbReference>
<evidence type="ECO:0000256" key="5">
    <source>
        <dbReference type="ARBA" id="ARBA00022553"/>
    </source>
</evidence>
<dbReference type="GO" id="GO:0016036">
    <property type="term" value="P:cellular response to phosphate starvation"/>
    <property type="evidence" value="ECO:0007669"/>
    <property type="project" value="TreeGrafter"/>
</dbReference>
<dbReference type="InterPro" id="IPR036097">
    <property type="entry name" value="HisK_dim/P_sf"/>
</dbReference>
<dbReference type="PANTHER" id="PTHR45453:SF1">
    <property type="entry name" value="PHOSPHATE REGULON SENSOR PROTEIN PHOR"/>
    <property type="match status" value="1"/>
</dbReference>
<evidence type="ECO:0000256" key="4">
    <source>
        <dbReference type="ARBA" id="ARBA00022475"/>
    </source>
</evidence>
<evidence type="ECO:0000259" key="14">
    <source>
        <dbReference type="PROSITE" id="PS50112"/>
    </source>
</evidence>
<dbReference type="InterPro" id="IPR013767">
    <property type="entry name" value="PAS_fold"/>
</dbReference>
<dbReference type="OrthoDB" id="9813151at2"/>
<dbReference type="Pfam" id="PF00989">
    <property type="entry name" value="PAS"/>
    <property type="match status" value="1"/>
</dbReference>
<keyword evidence="10" id="KW-0902">Two-component regulatory system</keyword>
<dbReference type="InterPro" id="IPR000014">
    <property type="entry name" value="PAS"/>
</dbReference>
<dbReference type="SMART" id="SM00388">
    <property type="entry name" value="HisKA"/>
    <property type="match status" value="1"/>
</dbReference>
<comment type="subcellular location">
    <subcellularLocation>
        <location evidence="2">Cell membrane</location>
        <topology evidence="2">Multi-pass membrane protein</topology>
    </subcellularLocation>
</comment>
<dbReference type="NCBIfam" id="NF046044">
    <property type="entry name" value="PnpS"/>
    <property type="match status" value="1"/>
</dbReference>
<keyword evidence="12" id="KW-1133">Transmembrane helix</keyword>
<dbReference type="InterPro" id="IPR050351">
    <property type="entry name" value="BphY/WalK/GraS-like"/>
</dbReference>
<evidence type="ECO:0000256" key="9">
    <source>
        <dbReference type="ARBA" id="ARBA00022840"/>
    </source>
</evidence>
<dbReference type="SUPFAM" id="SSF55874">
    <property type="entry name" value="ATPase domain of HSP90 chaperone/DNA topoisomerase II/histidine kinase"/>
    <property type="match status" value="1"/>
</dbReference>
<comment type="caution">
    <text evidence="16">The sequence shown here is derived from an EMBL/GenBank/DDBJ whole genome shotgun (WGS) entry which is preliminary data.</text>
</comment>
<keyword evidence="11 12" id="KW-0472">Membrane</keyword>
<dbReference type="EC" id="2.7.13.3" evidence="3"/>
<dbReference type="CDD" id="cd00075">
    <property type="entry name" value="HATPase"/>
    <property type="match status" value="1"/>
</dbReference>